<dbReference type="AlphaFoldDB" id="A0A936ZSM3"/>
<proteinExistence type="predicted"/>
<dbReference type="RefSeq" id="WP_201682879.1">
    <property type="nucleotide sequence ID" value="NZ_JAEQNA010000001.1"/>
</dbReference>
<dbReference type="Proteomes" id="UP000613011">
    <property type="component" value="Unassembled WGS sequence"/>
</dbReference>
<keyword evidence="2" id="KW-0732">Signal</keyword>
<dbReference type="PROSITE" id="PS51257">
    <property type="entry name" value="PROKAR_LIPOPROTEIN"/>
    <property type="match status" value="1"/>
</dbReference>
<evidence type="ECO:0008006" key="5">
    <source>
        <dbReference type="Google" id="ProtNLM"/>
    </source>
</evidence>
<evidence type="ECO:0000256" key="2">
    <source>
        <dbReference type="SAM" id="SignalP"/>
    </source>
</evidence>
<dbReference type="InterPro" id="IPR024446">
    <property type="entry name" value="PXPV"/>
</dbReference>
<organism evidence="3 4">
    <name type="scientific">Ramlibacter aurantiacus</name>
    <dbReference type="NCBI Taxonomy" id="2801330"/>
    <lineage>
        <taxon>Bacteria</taxon>
        <taxon>Pseudomonadati</taxon>
        <taxon>Pseudomonadota</taxon>
        <taxon>Betaproteobacteria</taxon>
        <taxon>Burkholderiales</taxon>
        <taxon>Comamonadaceae</taxon>
        <taxon>Ramlibacter</taxon>
    </lineage>
</organism>
<name>A0A936ZSM3_9BURK</name>
<dbReference type="Pfam" id="PF12778">
    <property type="entry name" value="PXPV"/>
    <property type="match status" value="2"/>
</dbReference>
<dbReference type="EMBL" id="JAEQNA010000001">
    <property type="protein sequence ID" value="MBL0419879.1"/>
    <property type="molecule type" value="Genomic_DNA"/>
</dbReference>
<feature type="region of interest" description="Disordered" evidence="1">
    <location>
        <begin position="133"/>
        <end position="154"/>
    </location>
</feature>
<feature type="signal peptide" evidence="2">
    <location>
        <begin position="1"/>
        <end position="26"/>
    </location>
</feature>
<keyword evidence="4" id="KW-1185">Reference proteome</keyword>
<feature type="compositionally biased region" description="Basic residues" evidence="1">
    <location>
        <begin position="134"/>
        <end position="154"/>
    </location>
</feature>
<evidence type="ECO:0000313" key="3">
    <source>
        <dbReference type="EMBL" id="MBL0419879.1"/>
    </source>
</evidence>
<gene>
    <name evidence="3" type="ORF">JI739_05925</name>
</gene>
<reference evidence="3" key="1">
    <citation type="submission" date="2021-01" db="EMBL/GenBank/DDBJ databases">
        <title>Ramlibacter sp. strain AW1 16S ribosomal RNA gene Genome sequencing and assembly.</title>
        <authorList>
            <person name="Kang M."/>
        </authorList>
    </citation>
    <scope>NUCLEOTIDE SEQUENCE</scope>
    <source>
        <strain evidence="3">AW1</strain>
    </source>
</reference>
<evidence type="ECO:0000313" key="4">
    <source>
        <dbReference type="Proteomes" id="UP000613011"/>
    </source>
</evidence>
<comment type="caution">
    <text evidence="3">The sequence shown here is derived from an EMBL/GenBank/DDBJ whole genome shotgun (WGS) entry which is preliminary data.</text>
</comment>
<feature type="chain" id="PRO_5038013062" description="Virulence factor" evidence="2">
    <location>
        <begin position="27"/>
        <end position="154"/>
    </location>
</feature>
<evidence type="ECO:0000256" key="1">
    <source>
        <dbReference type="SAM" id="MobiDB-lite"/>
    </source>
</evidence>
<accession>A0A936ZSM3</accession>
<protein>
    <recommendedName>
        <fullName evidence="5">Virulence factor</fullName>
    </recommendedName>
</protein>
<sequence>MNPSRHKLMRLAAACAVWVGCSVAQAGTQIHGSVVISSPGVTVGVTHYPRPIYVQPAPVYVQPPSYVRPAPVYVRPAPVYVRPAPVYVQPAPVYVQPAPVYVHPAPVYSQPPVIYSPPPVVYGQQPIHLAPGHGRFKPHHPHGHRGWGARPHGR</sequence>